<dbReference type="AlphaFoldDB" id="A0AAF1KI32"/>
<reference evidence="2" key="2">
    <citation type="journal article" date="2023" name="MicrobiologyOpen">
        <title>Genomics of the tumorigenes clade of the family Rhizobiaceae and description of Rhizobium rhododendri sp. nov.</title>
        <authorList>
            <person name="Kuzmanovic N."/>
            <person name="diCenzo G.C."/>
            <person name="Bunk B."/>
            <person name="Sproeer C."/>
            <person name="Fruehling A."/>
            <person name="Neumann-Schaal M."/>
            <person name="Overmann J."/>
            <person name="Smalla K."/>
        </authorList>
    </citation>
    <scope>NUCLEOTIDE SEQUENCE [LARGE SCALE GENOMIC DNA]</scope>
    <source>
        <strain evidence="2">1078</strain>
    </source>
</reference>
<dbReference type="EMBL" id="CP117255">
    <property type="protein sequence ID" value="WFR96573.1"/>
    <property type="molecule type" value="Genomic_DNA"/>
</dbReference>
<protein>
    <submittedName>
        <fullName evidence="1">Uncharacterized protein</fullName>
    </submittedName>
</protein>
<sequence>MGEDMTIHEAAADPLIGQVLKADGVPPGAFAQLLQSAARLRAAELERAVSIDIDAVSSDVTVDRPVKLPD</sequence>
<organism evidence="1 2">
    <name type="scientific">Rhizobium tumorigenes</name>
    <dbReference type="NCBI Taxonomy" id="2041385"/>
    <lineage>
        <taxon>Bacteria</taxon>
        <taxon>Pseudomonadati</taxon>
        <taxon>Pseudomonadota</taxon>
        <taxon>Alphaproteobacteria</taxon>
        <taxon>Hyphomicrobiales</taxon>
        <taxon>Rhizobiaceae</taxon>
        <taxon>Rhizobium/Agrobacterium group</taxon>
        <taxon>Rhizobium</taxon>
    </lineage>
</organism>
<dbReference type="RefSeq" id="WP_162604197.1">
    <property type="nucleotide sequence ID" value="NZ_CP117255.1"/>
</dbReference>
<name>A0AAF1KI32_9HYPH</name>
<dbReference type="KEGG" id="rtu:PR017_05440"/>
<proteinExistence type="predicted"/>
<evidence type="ECO:0000313" key="1">
    <source>
        <dbReference type="EMBL" id="WFR96573.1"/>
    </source>
</evidence>
<keyword evidence="2" id="KW-1185">Reference proteome</keyword>
<gene>
    <name evidence="1" type="ORF">PR017_05440</name>
</gene>
<reference evidence="1 2" key="1">
    <citation type="journal article" date="2018" name="Sci. Rep.">
        <title>Rhizobium tumorigenes sp. nov., a novel plant tumorigenic bacterium isolated from cane gall tumors on thornless blackberry.</title>
        <authorList>
            <person name="Kuzmanovi N."/>
            <person name="Smalla K."/>
            <person name="Gronow S."/>
            <person name="PuBawska J."/>
        </authorList>
    </citation>
    <scope>NUCLEOTIDE SEQUENCE [LARGE SCALE GENOMIC DNA]</scope>
    <source>
        <strain evidence="1 2">1078</strain>
    </source>
</reference>
<dbReference type="Proteomes" id="UP000249499">
    <property type="component" value="Chromosome"/>
</dbReference>
<evidence type="ECO:0000313" key="2">
    <source>
        <dbReference type="Proteomes" id="UP000249499"/>
    </source>
</evidence>
<accession>A0AAF1KI32</accession>